<feature type="compositionally biased region" description="Basic and acidic residues" evidence="1">
    <location>
        <begin position="51"/>
        <end position="63"/>
    </location>
</feature>
<evidence type="ECO:0008006" key="4">
    <source>
        <dbReference type="Google" id="ProtNLM"/>
    </source>
</evidence>
<organism evidence="2 3">
    <name type="scientific">Nesidiocoris tenuis</name>
    <dbReference type="NCBI Taxonomy" id="355587"/>
    <lineage>
        <taxon>Eukaryota</taxon>
        <taxon>Metazoa</taxon>
        <taxon>Ecdysozoa</taxon>
        <taxon>Arthropoda</taxon>
        <taxon>Hexapoda</taxon>
        <taxon>Insecta</taxon>
        <taxon>Pterygota</taxon>
        <taxon>Neoptera</taxon>
        <taxon>Paraneoptera</taxon>
        <taxon>Hemiptera</taxon>
        <taxon>Heteroptera</taxon>
        <taxon>Panheteroptera</taxon>
        <taxon>Cimicomorpha</taxon>
        <taxon>Miridae</taxon>
        <taxon>Dicyphina</taxon>
        <taxon>Nesidiocoris</taxon>
    </lineage>
</organism>
<evidence type="ECO:0000313" key="3">
    <source>
        <dbReference type="Proteomes" id="UP001307889"/>
    </source>
</evidence>
<dbReference type="Proteomes" id="UP001307889">
    <property type="component" value="Chromosome 6"/>
</dbReference>
<sequence length="142" mass="15496">MVYLPLELYGQPGRLTFDSIFVSGGQLGLDWSVGRRVRSLTFSIDCSAGDEDGKGKVRFEGDSPHWPTPGFSAKSNKTDSSDSDAFNEKEVEEEEDSTREHPTRLPGASSALSFHITWPLLLGTATYPLVPVPHPPSGFLLT</sequence>
<accession>A0ABN7AT76</accession>
<evidence type="ECO:0000313" key="2">
    <source>
        <dbReference type="EMBL" id="BES95253.1"/>
    </source>
</evidence>
<evidence type="ECO:0000256" key="1">
    <source>
        <dbReference type="SAM" id="MobiDB-lite"/>
    </source>
</evidence>
<feature type="region of interest" description="Disordered" evidence="1">
    <location>
        <begin position="49"/>
        <end position="107"/>
    </location>
</feature>
<protein>
    <recommendedName>
        <fullName evidence="4">Arrestin-like N-terminal domain-containing protein</fullName>
    </recommendedName>
</protein>
<name>A0ABN7AT76_9HEMI</name>
<gene>
    <name evidence="2" type="ORF">NTJ_08062</name>
</gene>
<dbReference type="EMBL" id="AP028914">
    <property type="protein sequence ID" value="BES95253.1"/>
    <property type="molecule type" value="Genomic_DNA"/>
</dbReference>
<keyword evidence="3" id="KW-1185">Reference proteome</keyword>
<reference evidence="2 3" key="1">
    <citation type="submission" date="2023-09" db="EMBL/GenBank/DDBJ databases">
        <title>Nesidiocoris tenuis whole genome shotgun sequence.</title>
        <authorList>
            <person name="Shibata T."/>
            <person name="Shimoda M."/>
            <person name="Kobayashi T."/>
            <person name="Uehara T."/>
        </authorList>
    </citation>
    <scope>NUCLEOTIDE SEQUENCE [LARGE SCALE GENOMIC DNA]</scope>
    <source>
        <strain evidence="2 3">Japan</strain>
    </source>
</reference>
<proteinExistence type="predicted"/>